<reference evidence="2 3" key="1">
    <citation type="journal article" date="2018" name="BMC Genomics">
        <title>The genome of Naegleria lovaniensis, the basis for a comparative approach to unravel pathogenicity factors of the human pathogenic amoeba N. fowleri.</title>
        <authorList>
            <person name="Liechti N."/>
            <person name="Schurch N."/>
            <person name="Bruggmann R."/>
            <person name="Wittwer M."/>
        </authorList>
    </citation>
    <scope>NUCLEOTIDE SEQUENCE [LARGE SCALE GENOMIC DNA]</scope>
    <source>
        <strain evidence="2 3">ATCC 30569</strain>
    </source>
</reference>
<evidence type="ECO:0000259" key="1">
    <source>
        <dbReference type="PROSITE" id="PS50181"/>
    </source>
</evidence>
<dbReference type="InterPro" id="IPR001810">
    <property type="entry name" value="F-box_dom"/>
</dbReference>
<name>A0AA88KGZ0_NAELO</name>
<dbReference type="InterPro" id="IPR035948">
    <property type="entry name" value="YwqG-like_sf"/>
</dbReference>
<organism evidence="2 3">
    <name type="scientific">Naegleria lovaniensis</name>
    <name type="common">Amoeba</name>
    <dbReference type="NCBI Taxonomy" id="51637"/>
    <lineage>
        <taxon>Eukaryota</taxon>
        <taxon>Discoba</taxon>
        <taxon>Heterolobosea</taxon>
        <taxon>Tetramitia</taxon>
        <taxon>Eutetramitia</taxon>
        <taxon>Vahlkampfiidae</taxon>
        <taxon>Naegleria</taxon>
    </lineage>
</organism>
<sequence>MNNNLSKISLIDIVSCNEYFRTEAVLCQIDIEKGIEPLATKRLNNYIHQFMLYLLVNSCPLVTIKETENDYLKNLIIGYACDRLKYLRAKYTNTPIYRHERDTEIFSVISSDDWLSVTGEEIEEADEPTLKKSKMTAHLYTMESFFKSLVFKNFPGNIVNYMYKDICKQLQLARQEILENQWASVYLTFSPVEMSLLINSFFDVHLEILEDEPNLTNLDACLYLLSVGMTTIAEYLVAEMVELASMKSSYQKVLSISEFMSCCYDDELCQVINCGSLVYFPTAFISSRDFVTFCEERPFPMIDSNQHLSALPFELHEIILQFFDDLEQLLNMRLVCKYWNYLIVTSDDIWKHLCFHSLIRHSMFEFATSTSLSLSNFSLVGKGKQITSYLELFFVRINPWIRAKSYCIRPDFTELCFGGAILGNVVEGADNQTIEKPPIEFLKELEKSLYISLNSKSIYDHTPSFDALTFPIGRSKLGGFPEIPTEWESWFYNSNIWSNGDTFIAQINFEDMDTLVSASVLPSHGILYLFITANDSVKTYFYEGDTTKLKPCNMERIPDEGFNSIGDESHPLIFEDSIFYHCGVDAMDEMMNYDNIFSINSGLQDPNPNLFCLHFCYDPCELEFTFNALQFKKKDFTSLKLTDRH</sequence>
<dbReference type="EMBL" id="PYSW02000030">
    <property type="protein sequence ID" value="KAG2379030.1"/>
    <property type="molecule type" value="Genomic_DNA"/>
</dbReference>
<dbReference type="Proteomes" id="UP000816034">
    <property type="component" value="Unassembled WGS sequence"/>
</dbReference>
<accession>A0AA88KGZ0</accession>
<dbReference type="RefSeq" id="XP_044546292.1">
    <property type="nucleotide sequence ID" value="XM_044697658.1"/>
</dbReference>
<dbReference type="Pfam" id="PF09234">
    <property type="entry name" value="DUF1963"/>
    <property type="match status" value="1"/>
</dbReference>
<proteinExistence type="predicted"/>
<dbReference type="SUPFAM" id="SSF81383">
    <property type="entry name" value="F-box domain"/>
    <property type="match status" value="1"/>
</dbReference>
<dbReference type="SUPFAM" id="SSF103032">
    <property type="entry name" value="Hypothetical protein YwqG"/>
    <property type="match status" value="1"/>
</dbReference>
<dbReference type="Gene3D" id="2.30.320.10">
    <property type="entry name" value="YwqG-like"/>
    <property type="match status" value="1"/>
</dbReference>
<dbReference type="InterPro" id="IPR036047">
    <property type="entry name" value="F-box-like_dom_sf"/>
</dbReference>
<protein>
    <recommendedName>
        <fullName evidence="1">F-box domain-containing protein</fullName>
    </recommendedName>
</protein>
<dbReference type="Pfam" id="PF12937">
    <property type="entry name" value="F-box-like"/>
    <property type="match status" value="1"/>
</dbReference>
<dbReference type="InterPro" id="IPR015315">
    <property type="entry name" value="DUF1963"/>
</dbReference>
<feature type="domain" description="F-box" evidence="1">
    <location>
        <begin position="305"/>
        <end position="353"/>
    </location>
</feature>
<keyword evidence="3" id="KW-1185">Reference proteome</keyword>
<dbReference type="PROSITE" id="PS50181">
    <property type="entry name" value="FBOX"/>
    <property type="match status" value="1"/>
</dbReference>
<gene>
    <name evidence="2" type="ORF">C9374_007668</name>
</gene>
<dbReference type="Gene3D" id="1.20.1280.50">
    <property type="match status" value="1"/>
</dbReference>
<evidence type="ECO:0000313" key="2">
    <source>
        <dbReference type="EMBL" id="KAG2379030.1"/>
    </source>
</evidence>
<dbReference type="AlphaFoldDB" id="A0AA88KGZ0"/>
<evidence type="ECO:0000313" key="3">
    <source>
        <dbReference type="Proteomes" id="UP000816034"/>
    </source>
</evidence>
<dbReference type="GeneID" id="68100122"/>
<comment type="caution">
    <text evidence="2">The sequence shown here is derived from an EMBL/GenBank/DDBJ whole genome shotgun (WGS) entry which is preliminary data.</text>
</comment>